<evidence type="ECO:0000256" key="6">
    <source>
        <dbReference type="ARBA" id="ARBA00023053"/>
    </source>
</evidence>
<evidence type="ECO:0000256" key="10">
    <source>
        <dbReference type="ARBA" id="ARBA00035120"/>
    </source>
</evidence>
<keyword evidence="4 12" id="KW-0812">Transmembrane</keyword>
<comment type="function">
    <text evidence="12">Fluoride-specific ion channel. Important for reducing fluoride concentration in the cell, thus reducing its toxicity.</text>
</comment>
<comment type="similarity">
    <text evidence="10 12">Belongs to the fluoride channel Fluc/FEX (TC 1.A.43) family.</text>
</comment>
<feature type="binding site" evidence="12">
    <location>
        <position position="74"/>
    </location>
    <ligand>
        <name>Na(+)</name>
        <dbReference type="ChEBI" id="CHEBI:29101"/>
        <note>structural</note>
    </ligand>
</feature>
<keyword evidence="12" id="KW-0479">Metal-binding</keyword>
<dbReference type="NCBIfam" id="TIGR00494">
    <property type="entry name" value="crcB"/>
    <property type="match status" value="1"/>
</dbReference>
<dbReference type="HAMAP" id="MF_00454">
    <property type="entry name" value="FluC"/>
    <property type="match status" value="1"/>
</dbReference>
<dbReference type="Proteomes" id="UP000075680">
    <property type="component" value="Unassembled WGS sequence"/>
</dbReference>
<evidence type="ECO:0000256" key="7">
    <source>
        <dbReference type="ARBA" id="ARBA00023065"/>
    </source>
</evidence>
<dbReference type="GO" id="GO:0140114">
    <property type="term" value="P:cellular detoxification of fluoride"/>
    <property type="evidence" value="ECO:0007669"/>
    <property type="project" value="UniProtKB-UniRule"/>
</dbReference>
<gene>
    <name evidence="12 13" type="primary">crcB</name>
    <name evidence="12" type="synonym">fluC</name>
    <name evidence="13" type="ORF">AVENLUH5627_01326</name>
</gene>
<evidence type="ECO:0000256" key="3">
    <source>
        <dbReference type="ARBA" id="ARBA00022519"/>
    </source>
</evidence>
<protein>
    <recommendedName>
        <fullName evidence="12">Fluoride-specific ion channel FluC</fullName>
    </recommendedName>
</protein>
<dbReference type="AlphaFoldDB" id="A0A150HVF4"/>
<evidence type="ECO:0000256" key="2">
    <source>
        <dbReference type="ARBA" id="ARBA00022475"/>
    </source>
</evidence>
<dbReference type="PANTHER" id="PTHR28259:SF1">
    <property type="entry name" value="FLUORIDE EXPORT PROTEIN 1-RELATED"/>
    <property type="match status" value="1"/>
</dbReference>
<dbReference type="InterPro" id="IPR003691">
    <property type="entry name" value="FluC"/>
</dbReference>
<feature type="transmembrane region" description="Helical" evidence="12">
    <location>
        <begin position="34"/>
        <end position="55"/>
    </location>
</feature>
<dbReference type="EMBL" id="JRUE01000121">
    <property type="protein sequence ID" value="KXZ70623.1"/>
    <property type="molecule type" value="Genomic_DNA"/>
</dbReference>
<name>A0A150HVF4_9GAMM</name>
<dbReference type="NCBIfam" id="NF010792">
    <property type="entry name" value="PRK14196.1"/>
    <property type="match status" value="1"/>
</dbReference>
<keyword evidence="6 12" id="KW-0915">Sodium</keyword>
<evidence type="ECO:0000256" key="11">
    <source>
        <dbReference type="ARBA" id="ARBA00035585"/>
    </source>
</evidence>
<evidence type="ECO:0000256" key="5">
    <source>
        <dbReference type="ARBA" id="ARBA00022989"/>
    </source>
</evidence>
<proteinExistence type="inferred from homology"/>
<sequence>MYYPLISIALGSMFGAWLRWFIGLKLNPIFPNIPLGTVTVNFVGGFIIGFAISYFSQSSLSPNYKLFVITGFCGALTTFSTFSAEIVTLLQSGKLGYACAAIAIHVLGSLLFTILGMSLHQWLSAA</sequence>
<dbReference type="GO" id="GO:0062054">
    <property type="term" value="F:fluoride channel activity"/>
    <property type="evidence" value="ECO:0007669"/>
    <property type="project" value="UniProtKB-UniRule"/>
</dbReference>
<keyword evidence="9 12" id="KW-0407">Ion channel</keyword>
<keyword evidence="3" id="KW-0997">Cell inner membrane</keyword>
<keyword evidence="2 12" id="KW-1003">Cell membrane</keyword>
<keyword evidence="12" id="KW-0813">Transport</keyword>
<dbReference type="PATRIC" id="fig|52133.18.peg.1375"/>
<keyword evidence="7 12" id="KW-0406">Ion transport</keyword>
<evidence type="ECO:0000256" key="4">
    <source>
        <dbReference type="ARBA" id="ARBA00022692"/>
    </source>
</evidence>
<comment type="catalytic activity">
    <reaction evidence="11">
        <text>fluoride(in) = fluoride(out)</text>
        <dbReference type="Rhea" id="RHEA:76159"/>
        <dbReference type="ChEBI" id="CHEBI:17051"/>
    </reaction>
    <physiologicalReaction direction="left-to-right" evidence="11">
        <dbReference type="Rhea" id="RHEA:76160"/>
    </physiologicalReaction>
</comment>
<organism evidence="13 14">
    <name type="scientific">Acinetobacter venetianus</name>
    <dbReference type="NCBI Taxonomy" id="52133"/>
    <lineage>
        <taxon>Bacteria</taxon>
        <taxon>Pseudomonadati</taxon>
        <taxon>Pseudomonadota</taxon>
        <taxon>Gammaproteobacteria</taxon>
        <taxon>Moraxellales</taxon>
        <taxon>Moraxellaceae</taxon>
        <taxon>Acinetobacter</taxon>
    </lineage>
</organism>
<dbReference type="PANTHER" id="PTHR28259">
    <property type="entry name" value="FLUORIDE EXPORT PROTEIN 1-RELATED"/>
    <property type="match status" value="1"/>
</dbReference>
<dbReference type="RefSeq" id="WP_061518544.1">
    <property type="nucleotide sequence ID" value="NZ_JRUE01000121.1"/>
</dbReference>
<dbReference type="GO" id="GO:0005886">
    <property type="term" value="C:plasma membrane"/>
    <property type="evidence" value="ECO:0007669"/>
    <property type="project" value="UniProtKB-SubCell"/>
</dbReference>
<evidence type="ECO:0000313" key="13">
    <source>
        <dbReference type="EMBL" id="KXZ70623.1"/>
    </source>
</evidence>
<evidence type="ECO:0000256" key="9">
    <source>
        <dbReference type="ARBA" id="ARBA00023303"/>
    </source>
</evidence>
<evidence type="ECO:0000256" key="12">
    <source>
        <dbReference type="HAMAP-Rule" id="MF_00454"/>
    </source>
</evidence>
<feature type="transmembrane region" description="Helical" evidence="12">
    <location>
        <begin position="97"/>
        <end position="119"/>
    </location>
</feature>
<dbReference type="Pfam" id="PF02537">
    <property type="entry name" value="CRCB"/>
    <property type="match status" value="1"/>
</dbReference>
<reference evidence="13 14" key="1">
    <citation type="journal article" date="2016" name="Sci. Rep.">
        <title>Genomic and phenotypic characterization of the species Acinetobacter venetianus.</title>
        <authorList>
            <person name="Fondi M."/>
            <person name="Maida I."/>
            <person name="Perrin E."/>
            <person name="Orlandini V."/>
            <person name="La Torre L."/>
            <person name="Bosi E."/>
            <person name="Negroni A."/>
            <person name="Zanaroli G."/>
            <person name="Fava F."/>
            <person name="Decorosi F."/>
            <person name="Giovannetti L."/>
            <person name="Viti C."/>
            <person name="Vaneechoutte M."/>
            <person name="Dijkshoorn L."/>
            <person name="Fani R."/>
        </authorList>
    </citation>
    <scope>NUCLEOTIDE SEQUENCE [LARGE SCALE GENOMIC DNA]</scope>
    <source>
        <strain evidence="13 14">LUH5627</strain>
    </source>
</reference>
<evidence type="ECO:0000313" key="14">
    <source>
        <dbReference type="Proteomes" id="UP000075680"/>
    </source>
</evidence>
<evidence type="ECO:0000256" key="8">
    <source>
        <dbReference type="ARBA" id="ARBA00023136"/>
    </source>
</evidence>
<dbReference type="GO" id="GO:0046872">
    <property type="term" value="F:metal ion binding"/>
    <property type="evidence" value="ECO:0007669"/>
    <property type="project" value="UniProtKB-KW"/>
</dbReference>
<accession>A0A150HVF4</accession>
<feature type="transmembrane region" description="Helical" evidence="12">
    <location>
        <begin position="6"/>
        <end position="22"/>
    </location>
</feature>
<comment type="activity regulation">
    <text evidence="12">Na(+) is not transported, but it plays an essential structural role and its presence is essential for fluoride channel function.</text>
</comment>
<feature type="transmembrane region" description="Helical" evidence="12">
    <location>
        <begin position="67"/>
        <end position="90"/>
    </location>
</feature>
<keyword evidence="5 12" id="KW-1133">Transmembrane helix</keyword>
<comment type="caution">
    <text evidence="13">The sequence shown here is derived from an EMBL/GenBank/DDBJ whole genome shotgun (WGS) entry which is preliminary data.</text>
</comment>
<feature type="binding site" evidence="12">
    <location>
        <position position="77"/>
    </location>
    <ligand>
        <name>Na(+)</name>
        <dbReference type="ChEBI" id="CHEBI:29101"/>
        <note>structural</note>
    </ligand>
</feature>
<comment type="subcellular location">
    <subcellularLocation>
        <location evidence="1 12">Cell membrane</location>
        <topology evidence="1 12">Multi-pass membrane protein</topology>
    </subcellularLocation>
</comment>
<keyword evidence="8 12" id="KW-0472">Membrane</keyword>
<evidence type="ECO:0000256" key="1">
    <source>
        <dbReference type="ARBA" id="ARBA00004651"/>
    </source>
</evidence>